<dbReference type="AlphaFoldDB" id="A0A5J9SDV2"/>
<proteinExistence type="predicted"/>
<gene>
    <name evidence="3" type="ORF">EJB05_57409</name>
</gene>
<name>A0A5J9SDV2_9POAL</name>
<evidence type="ECO:0000259" key="2">
    <source>
        <dbReference type="Pfam" id="PF23635"/>
    </source>
</evidence>
<reference evidence="3 4" key="1">
    <citation type="journal article" date="2019" name="Sci. Rep.">
        <title>A high-quality genome of Eragrostis curvula grass provides insights into Poaceae evolution and supports new strategies to enhance forage quality.</title>
        <authorList>
            <person name="Carballo J."/>
            <person name="Santos B.A.C.M."/>
            <person name="Zappacosta D."/>
            <person name="Garbus I."/>
            <person name="Selva J.P."/>
            <person name="Gallo C.A."/>
            <person name="Diaz A."/>
            <person name="Albertini E."/>
            <person name="Caccamo M."/>
            <person name="Echenique V."/>
        </authorList>
    </citation>
    <scope>NUCLEOTIDE SEQUENCE [LARGE SCALE GENOMIC DNA]</scope>
    <source>
        <strain evidence="4">cv. Victoria</strain>
        <tissue evidence="3">Leaf</tissue>
    </source>
</reference>
<evidence type="ECO:0000313" key="4">
    <source>
        <dbReference type="Proteomes" id="UP000324897"/>
    </source>
</evidence>
<evidence type="ECO:0000256" key="1">
    <source>
        <dbReference type="SAM" id="MobiDB-lite"/>
    </source>
</evidence>
<comment type="caution">
    <text evidence="3">The sequence shown here is derived from an EMBL/GenBank/DDBJ whole genome shotgun (WGS) entry which is preliminary data.</text>
</comment>
<protein>
    <recommendedName>
        <fullName evidence="2">F-box protein AT5G49610-like beta-propeller domain-containing protein</fullName>
    </recommendedName>
</protein>
<evidence type="ECO:0000313" key="3">
    <source>
        <dbReference type="EMBL" id="TVT97341.1"/>
    </source>
</evidence>
<dbReference type="Pfam" id="PF23635">
    <property type="entry name" value="Beta-prop_AT5G49610-like"/>
    <property type="match status" value="1"/>
</dbReference>
<feature type="domain" description="F-box protein AT5G49610-like beta-propeller" evidence="2">
    <location>
        <begin position="128"/>
        <end position="398"/>
    </location>
</feature>
<accession>A0A5J9SDV2</accession>
<dbReference type="OrthoDB" id="10374478at2759"/>
<dbReference type="PANTHER" id="PTHR33207">
    <property type="entry name" value="F-BOX DOMAIN CONTAINING PROTEIN-RELATED"/>
    <property type="match status" value="1"/>
</dbReference>
<dbReference type="InterPro" id="IPR056594">
    <property type="entry name" value="AT5G49610-like_b-prop"/>
</dbReference>
<dbReference type="Proteomes" id="UP000324897">
    <property type="component" value="Unassembled WGS sequence"/>
</dbReference>
<feature type="region of interest" description="Disordered" evidence="1">
    <location>
        <begin position="1"/>
        <end position="23"/>
    </location>
</feature>
<keyword evidence="4" id="KW-1185">Reference proteome</keyword>
<dbReference type="Gramene" id="TVT97341">
    <property type="protein sequence ID" value="TVT97341"/>
    <property type="gene ID" value="EJB05_57409"/>
</dbReference>
<feature type="non-terminal residue" evidence="3">
    <location>
        <position position="1"/>
    </location>
</feature>
<dbReference type="InterPro" id="IPR036047">
    <property type="entry name" value="F-box-like_dom_sf"/>
</dbReference>
<organism evidence="3 4">
    <name type="scientific">Eragrostis curvula</name>
    <name type="common">weeping love grass</name>
    <dbReference type="NCBI Taxonomy" id="38414"/>
    <lineage>
        <taxon>Eukaryota</taxon>
        <taxon>Viridiplantae</taxon>
        <taxon>Streptophyta</taxon>
        <taxon>Embryophyta</taxon>
        <taxon>Tracheophyta</taxon>
        <taxon>Spermatophyta</taxon>
        <taxon>Magnoliopsida</taxon>
        <taxon>Liliopsida</taxon>
        <taxon>Poales</taxon>
        <taxon>Poaceae</taxon>
        <taxon>PACMAD clade</taxon>
        <taxon>Chloridoideae</taxon>
        <taxon>Eragrostideae</taxon>
        <taxon>Eragrostidinae</taxon>
        <taxon>Eragrostis</taxon>
    </lineage>
</organism>
<dbReference type="SUPFAM" id="SSF81383">
    <property type="entry name" value="F-box domain"/>
    <property type="match status" value="1"/>
</dbReference>
<dbReference type="EMBL" id="RWGY01001024">
    <property type="protein sequence ID" value="TVT97341.1"/>
    <property type="molecule type" value="Genomic_DNA"/>
</dbReference>
<sequence length="408" mass="44736">MSDPGGSSPERRQRRRNEAPPDPEAAAISVAKVFGNRDLLGEILLRVDSPTWLVRAAVASKCFLRVASDPAFLDGFRARHPPRILGLSVIGIRSSPRLLPFPQPPELAAAARFAGRALRYLGRDDRCSDYCNGRLLVEMTGNKDWLRYDVSSLYHVGRHGILPPPPPLGSGDEEPGLLYSHRLFLFEDDATSCLSLSMACDTETVCANFSILRDGVWGFQQSAVRELQQDPYQTVLGHKLLSGGKVYMMTTAGCILALDLATATFSALELPDGAEQSASLRLSRAQQSGFYLIYTTGLRLHVWHCNGTGQWVLVDTISVYQACANLSVQKWVPDDEYTSPVCIVGVGDNAEFVILELVASGIVCCMQRDNRVVEKVAEGLMQTCGPSARPITMVWPPFLPVPKEDNDL</sequence>